<name>A0ABD5NDA4_9EURY</name>
<keyword evidence="1" id="KW-0472">Membrane</keyword>
<organism evidence="3 4">
    <name type="scientific">Halobacterium litoreum</name>
    <dbReference type="NCBI Taxonomy" id="2039234"/>
    <lineage>
        <taxon>Archaea</taxon>
        <taxon>Methanobacteriati</taxon>
        <taxon>Methanobacteriota</taxon>
        <taxon>Stenosarchaea group</taxon>
        <taxon>Halobacteria</taxon>
        <taxon>Halobacteriales</taxon>
        <taxon>Halobacteriaceae</taxon>
        <taxon>Halobacterium</taxon>
    </lineage>
</organism>
<keyword evidence="1" id="KW-0812">Transmembrane</keyword>
<comment type="caution">
    <text evidence="3">The sequence shown here is derived from an EMBL/GenBank/DDBJ whole genome shotgun (WGS) entry which is preliminary data.</text>
</comment>
<dbReference type="RefSeq" id="WP_232571572.1">
    <property type="nucleotide sequence ID" value="NZ_CP089466.1"/>
</dbReference>
<feature type="transmembrane region" description="Helical" evidence="1">
    <location>
        <begin position="172"/>
        <end position="193"/>
    </location>
</feature>
<evidence type="ECO:0000313" key="4">
    <source>
        <dbReference type="Proteomes" id="UP001595660"/>
    </source>
</evidence>
<sequence>MSLSDAVPTALSDPWDALRAARRRLFEPVEERPPLGDALRTTTRVCGLLMGLAAVAWASGLPYIFPSLGPSAYALAVSPSSATSRPQRVFGGHLFGVVGGLLAYHLLAPGLAVTSLPTALSVDGARLAASATLSVGLTSAGMLTTDLRHAPACATTLIVGLGILPRVEEGGIILSAVLLLVAIDYALPGFGGVEDRPK</sequence>
<dbReference type="EMBL" id="JBHRWN010000002">
    <property type="protein sequence ID" value="MFC3477295.1"/>
    <property type="molecule type" value="Genomic_DNA"/>
</dbReference>
<dbReference type="InterPro" id="IPR058581">
    <property type="entry name" value="TM_HPP"/>
</dbReference>
<evidence type="ECO:0000259" key="2">
    <source>
        <dbReference type="Pfam" id="PF04982"/>
    </source>
</evidence>
<reference evidence="3 4" key="1">
    <citation type="journal article" date="2019" name="Int. J. Syst. Evol. Microbiol.">
        <title>The Global Catalogue of Microorganisms (GCM) 10K type strain sequencing project: providing services to taxonomists for standard genome sequencing and annotation.</title>
        <authorList>
            <consortium name="The Broad Institute Genomics Platform"/>
            <consortium name="The Broad Institute Genome Sequencing Center for Infectious Disease"/>
            <person name="Wu L."/>
            <person name="Ma J."/>
        </authorList>
    </citation>
    <scope>NUCLEOTIDE SEQUENCE [LARGE SCALE GENOMIC DNA]</scope>
    <source>
        <strain evidence="3 4">CGMCC 1.12562</strain>
    </source>
</reference>
<proteinExistence type="predicted"/>
<feature type="domain" description="HPP transmembrane region" evidence="2">
    <location>
        <begin position="45"/>
        <end position="162"/>
    </location>
</feature>
<dbReference type="GeneID" id="69116779"/>
<accession>A0ABD5NDA4</accession>
<dbReference type="Pfam" id="PF04982">
    <property type="entry name" value="TM_HPP"/>
    <property type="match status" value="1"/>
</dbReference>
<dbReference type="AlphaFoldDB" id="A0ABD5NDA4"/>
<gene>
    <name evidence="3" type="ORF">ACFOKC_06110</name>
</gene>
<keyword evidence="1" id="KW-1133">Transmembrane helix</keyword>
<feature type="transmembrane region" description="Helical" evidence="1">
    <location>
        <begin position="90"/>
        <end position="113"/>
    </location>
</feature>
<protein>
    <submittedName>
        <fullName evidence="3">HPP family protein</fullName>
    </submittedName>
</protein>
<keyword evidence="4" id="KW-1185">Reference proteome</keyword>
<evidence type="ECO:0000313" key="3">
    <source>
        <dbReference type="EMBL" id="MFC3477295.1"/>
    </source>
</evidence>
<evidence type="ECO:0000256" key="1">
    <source>
        <dbReference type="SAM" id="Phobius"/>
    </source>
</evidence>
<dbReference type="Proteomes" id="UP001595660">
    <property type="component" value="Unassembled WGS sequence"/>
</dbReference>